<comment type="caution">
    <text evidence="6">The sequence shown here is derived from an EMBL/GenBank/DDBJ whole genome shotgun (WGS) entry which is preliminary data.</text>
</comment>
<feature type="region of interest" description="Disordered" evidence="3">
    <location>
        <begin position="403"/>
        <end position="525"/>
    </location>
</feature>
<protein>
    <recommendedName>
        <fullName evidence="5">Protein kinase domain-containing protein</fullName>
    </recommendedName>
</protein>
<proteinExistence type="predicted"/>
<dbReference type="Proteomes" id="UP001500967">
    <property type="component" value="Unassembled WGS sequence"/>
</dbReference>
<evidence type="ECO:0000256" key="1">
    <source>
        <dbReference type="ARBA" id="ARBA00022741"/>
    </source>
</evidence>
<evidence type="ECO:0000313" key="7">
    <source>
        <dbReference type="Proteomes" id="UP001500967"/>
    </source>
</evidence>
<feature type="region of interest" description="Disordered" evidence="3">
    <location>
        <begin position="337"/>
        <end position="356"/>
    </location>
</feature>
<keyword evidence="1" id="KW-0547">Nucleotide-binding</keyword>
<feature type="transmembrane region" description="Helical" evidence="4">
    <location>
        <begin position="532"/>
        <end position="554"/>
    </location>
</feature>
<feature type="compositionally biased region" description="Low complexity" evidence="3">
    <location>
        <begin position="418"/>
        <end position="431"/>
    </location>
</feature>
<dbReference type="InterPro" id="IPR000719">
    <property type="entry name" value="Prot_kinase_dom"/>
</dbReference>
<evidence type="ECO:0000256" key="3">
    <source>
        <dbReference type="SAM" id="MobiDB-lite"/>
    </source>
</evidence>
<organism evidence="6 7">
    <name type="scientific">Cryptosporangium japonicum</name>
    <dbReference type="NCBI Taxonomy" id="80872"/>
    <lineage>
        <taxon>Bacteria</taxon>
        <taxon>Bacillati</taxon>
        <taxon>Actinomycetota</taxon>
        <taxon>Actinomycetes</taxon>
        <taxon>Cryptosporangiales</taxon>
        <taxon>Cryptosporangiaceae</taxon>
        <taxon>Cryptosporangium</taxon>
    </lineage>
</organism>
<dbReference type="InterPro" id="IPR008271">
    <property type="entry name" value="Ser/Thr_kinase_AS"/>
</dbReference>
<keyword evidence="4" id="KW-0812">Transmembrane</keyword>
<dbReference type="InterPro" id="IPR051681">
    <property type="entry name" value="Ser/Thr_Kinases-Pseudokinases"/>
</dbReference>
<dbReference type="PROSITE" id="PS50011">
    <property type="entry name" value="PROTEIN_KINASE_DOM"/>
    <property type="match status" value="1"/>
</dbReference>
<dbReference type="Pfam" id="PF00069">
    <property type="entry name" value="Pkinase"/>
    <property type="match status" value="1"/>
</dbReference>
<evidence type="ECO:0000259" key="5">
    <source>
        <dbReference type="PROSITE" id="PS50011"/>
    </source>
</evidence>
<reference evidence="6 7" key="1">
    <citation type="journal article" date="2019" name="Int. J. Syst. Evol. Microbiol.">
        <title>The Global Catalogue of Microorganisms (GCM) 10K type strain sequencing project: providing services to taxonomists for standard genome sequencing and annotation.</title>
        <authorList>
            <consortium name="The Broad Institute Genomics Platform"/>
            <consortium name="The Broad Institute Genome Sequencing Center for Infectious Disease"/>
            <person name="Wu L."/>
            <person name="Ma J."/>
        </authorList>
    </citation>
    <scope>NUCLEOTIDE SEQUENCE [LARGE SCALE GENOMIC DNA]</scope>
    <source>
        <strain evidence="6 7">JCM 10425</strain>
    </source>
</reference>
<dbReference type="Gene3D" id="1.10.510.10">
    <property type="entry name" value="Transferase(Phosphotransferase) domain 1"/>
    <property type="match status" value="1"/>
</dbReference>
<dbReference type="PROSITE" id="PS00108">
    <property type="entry name" value="PROTEIN_KINASE_ST"/>
    <property type="match status" value="1"/>
</dbReference>
<dbReference type="InterPro" id="IPR011009">
    <property type="entry name" value="Kinase-like_dom_sf"/>
</dbReference>
<keyword evidence="4" id="KW-1133">Transmembrane helix</keyword>
<feature type="transmembrane region" description="Helical" evidence="4">
    <location>
        <begin position="597"/>
        <end position="615"/>
    </location>
</feature>
<dbReference type="PANTHER" id="PTHR44329:SF298">
    <property type="entry name" value="MIXED LINEAGE KINASE DOMAIN-LIKE PROTEIN"/>
    <property type="match status" value="1"/>
</dbReference>
<evidence type="ECO:0000256" key="2">
    <source>
        <dbReference type="ARBA" id="ARBA00022840"/>
    </source>
</evidence>
<keyword evidence="4" id="KW-0472">Membrane</keyword>
<sequence length="643" mass="66807">MTSVGADTVDLVCGPDGPLPEGRQRYRLTGRLGSGGQADVFRGVRLSSGVRSAPVTVKVFREDHRRPVLDQMRSWDKGDAVLMDLNTRDVPGICLRVDGFYGAPPVAANATSVLGSSTDRRIPYQVLDYLPGHTLLQHVAKQAGGEAVPRLDGPAVLTTLARTIALLHRPADRGDTPVLHMDVKPANVLVLPSGEIRLIDFTAARYHDPQHITTIAHTPESAGPEAFTGVVGPSYDVHGFGSVAYHLVTGWLPRADRATSHYDGALVAPGALRRHPLLDANPALAAHLLAPLDDNPGNRPLSSELVNWVSTLARLASAVPAASTHVDWVAGAAAGPTPTRVERIPPQAPSAPAARASAPIRGAAKVGTAAVGGAAAAAPYAAAAPASGGPAYGSVYGAPAAGPAAYGAQAPRPPAPSAPSSGGPAYGASRPNPTAPLPDIAAVNAPRSGPPKTTAMPRYSDANEPQSGPPAGPKIRSGVAKVGPRQPGVDDVDNSRRRRDDGHDQHGGGQAAPAQQQPAGPLRRSGKKYTTFATVVAAAGWLLWLATVAIISGADTGEPITAAILVVVAAFAVWWLVRLGGHLIRSTLERGARRSTFVQNAVTGTFILLCGLFFATRGVSNFSDVGAMISEWWSNLWDSIWPF</sequence>
<feature type="domain" description="Protein kinase" evidence="5">
    <location>
        <begin position="26"/>
        <end position="312"/>
    </location>
</feature>
<dbReference type="RefSeq" id="WP_344650934.1">
    <property type="nucleotide sequence ID" value="NZ_BAAAGX010000017.1"/>
</dbReference>
<keyword evidence="7" id="KW-1185">Reference proteome</keyword>
<dbReference type="SUPFAM" id="SSF56112">
    <property type="entry name" value="Protein kinase-like (PK-like)"/>
    <property type="match status" value="1"/>
</dbReference>
<dbReference type="EMBL" id="BAAAGX010000017">
    <property type="protein sequence ID" value="GAA0255460.1"/>
    <property type="molecule type" value="Genomic_DNA"/>
</dbReference>
<feature type="compositionally biased region" description="Basic and acidic residues" evidence="3">
    <location>
        <begin position="493"/>
        <end position="506"/>
    </location>
</feature>
<evidence type="ECO:0000256" key="4">
    <source>
        <dbReference type="SAM" id="Phobius"/>
    </source>
</evidence>
<dbReference type="PANTHER" id="PTHR44329">
    <property type="entry name" value="SERINE/THREONINE-PROTEIN KINASE TNNI3K-RELATED"/>
    <property type="match status" value="1"/>
</dbReference>
<evidence type="ECO:0000313" key="6">
    <source>
        <dbReference type="EMBL" id="GAA0255460.1"/>
    </source>
</evidence>
<keyword evidence="2" id="KW-0067">ATP-binding</keyword>
<dbReference type="SMART" id="SM00220">
    <property type="entry name" value="S_TKc"/>
    <property type="match status" value="1"/>
</dbReference>
<gene>
    <name evidence="6" type="ORF">GCM10009539_45850</name>
</gene>
<name>A0ABN0UMG4_9ACTN</name>
<accession>A0ABN0UMG4</accession>
<feature type="compositionally biased region" description="Low complexity" evidence="3">
    <location>
        <begin position="511"/>
        <end position="521"/>
    </location>
</feature>
<feature type="transmembrane region" description="Helical" evidence="4">
    <location>
        <begin position="560"/>
        <end position="577"/>
    </location>
</feature>